<dbReference type="PROSITE" id="PS50977">
    <property type="entry name" value="HTH_TETR_2"/>
    <property type="match status" value="1"/>
</dbReference>
<dbReference type="Pfam" id="PF13305">
    <property type="entry name" value="TetR_C_33"/>
    <property type="match status" value="1"/>
</dbReference>
<dbReference type="Pfam" id="PF00440">
    <property type="entry name" value="TetR_N"/>
    <property type="match status" value="1"/>
</dbReference>
<dbReference type="OrthoDB" id="3173376at2"/>
<dbReference type="PANTHER" id="PTHR30055">
    <property type="entry name" value="HTH-TYPE TRANSCRIPTIONAL REGULATOR RUTR"/>
    <property type="match status" value="1"/>
</dbReference>
<sequence length="182" mass="18527">MAYHHGDLRRTLLDAAAESIAEAGVAKLSLRALAKRVGVSNAAPTHHFGDKTGLLTALATEGFELLAESLTAPGAGKDLVDMGVAYVGFALAHPSHFAVMFEPSLHRCGDPGLAEAGAQARAALATGVADALHGSGGDGDDQETQLAAWSLVHGYATLVLSGAIEVADPISLARSIASHLTV</sequence>
<keyword evidence="1" id="KW-0805">Transcription regulation</keyword>
<feature type="domain" description="HTH tetR-type" evidence="5">
    <location>
        <begin position="6"/>
        <end position="66"/>
    </location>
</feature>
<evidence type="ECO:0000256" key="3">
    <source>
        <dbReference type="ARBA" id="ARBA00023163"/>
    </source>
</evidence>
<evidence type="ECO:0000256" key="4">
    <source>
        <dbReference type="PROSITE-ProRule" id="PRU00335"/>
    </source>
</evidence>
<dbReference type="InterPro" id="IPR036271">
    <property type="entry name" value="Tet_transcr_reg_TetR-rel_C_sf"/>
</dbReference>
<keyword evidence="2 4" id="KW-0238">DNA-binding</keyword>
<comment type="caution">
    <text evidence="6">The sequence shown here is derived from an EMBL/GenBank/DDBJ whole genome shotgun (WGS) entry which is preliminary data.</text>
</comment>
<evidence type="ECO:0000313" key="7">
    <source>
        <dbReference type="Proteomes" id="UP000035088"/>
    </source>
</evidence>
<proteinExistence type="predicted"/>
<dbReference type="EMBL" id="BAEE01000021">
    <property type="protein sequence ID" value="GAB08815.1"/>
    <property type="molecule type" value="Genomic_DNA"/>
</dbReference>
<keyword evidence="7" id="KW-1185">Reference proteome</keyword>
<dbReference type="RefSeq" id="WP_007320892.1">
    <property type="nucleotide sequence ID" value="NZ_BAEE01000021.1"/>
</dbReference>
<protein>
    <submittedName>
        <fullName evidence="6">Putative TetR family transcriptional regulator</fullName>
    </submittedName>
</protein>
<dbReference type="InterPro" id="IPR009057">
    <property type="entry name" value="Homeodomain-like_sf"/>
</dbReference>
<dbReference type="SUPFAM" id="SSF46689">
    <property type="entry name" value="Homeodomain-like"/>
    <property type="match status" value="1"/>
</dbReference>
<reference evidence="6 7" key="1">
    <citation type="submission" date="2011-11" db="EMBL/GenBank/DDBJ databases">
        <title>Whole genome shotgun sequence of Gordonia araii NBRC 100433.</title>
        <authorList>
            <person name="Yoshida Y."/>
            <person name="Hosoyama A."/>
            <person name="Tsuchikane K."/>
            <person name="Katsumata H."/>
            <person name="Yamazaki S."/>
            <person name="Fujita N."/>
        </authorList>
    </citation>
    <scope>NUCLEOTIDE SEQUENCE [LARGE SCALE GENOMIC DNA]</scope>
    <source>
        <strain evidence="6 7">NBRC 100433</strain>
    </source>
</reference>
<accession>G7GYZ0</accession>
<feature type="DNA-binding region" description="H-T-H motif" evidence="4">
    <location>
        <begin position="29"/>
        <end position="48"/>
    </location>
</feature>
<dbReference type="GO" id="GO:0003700">
    <property type="term" value="F:DNA-binding transcription factor activity"/>
    <property type="evidence" value="ECO:0007669"/>
    <property type="project" value="TreeGrafter"/>
</dbReference>
<evidence type="ECO:0000259" key="5">
    <source>
        <dbReference type="PROSITE" id="PS50977"/>
    </source>
</evidence>
<dbReference type="Gene3D" id="1.10.357.10">
    <property type="entry name" value="Tetracycline Repressor, domain 2"/>
    <property type="match status" value="1"/>
</dbReference>
<dbReference type="InterPro" id="IPR050109">
    <property type="entry name" value="HTH-type_TetR-like_transc_reg"/>
</dbReference>
<keyword evidence="3" id="KW-0804">Transcription</keyword>
<dbReference type="Proteomes" id="UP000035088">
    <property type="component" value="Unassembled WGS sequence"/>
</dbReference>
<dbReference type="GO" id="GO:0000976">
    <property type="term" value="F:transcription cis-regulatory region binding"/>
    <property type="evidence" value="ECO:0007669"/>
    <property type="project" value="TreeGrafter"/>
</dbReference>
<evidence type="ECO:0000256" key="2">
    <source>
        <dbReference type="ARBA" id="ARBA00023125"/>
    </source>
</evidence>
<evidence type="ECO:0000256" key="1">
    <source>
        <dbReference type="ARBA" id="ARBA00023015"/>
    </source>
</evidence>
<evidence type="ECO:0000313" key="6">
    <source>
        <dbReference type="EMBL" id="GAB08815.1"/>
    </source>
</evidence>
<dbReference type="InterPro" id="IPR001647">
    <property type="entry name" value="HTH_TetR"/>
</dbReference>
<dbReference type="PRINTS" id="PR00455">
    <property type="entry name" value="HTHTETR"/>
</dbReference>
<dbReference type="AlphaFoldDB" id="G7GYZ0"/>
<dbReference type="InterPro" id="IPR025996">
    <property type="entry name" value="MT1864/Rv1816-like_C"/>
</dbReference>
<dbReference type="SUPFAM" id="SSF48498">
    <property type="entry name" value="Tetracyclin repressor-like, C-terminal domain"/>
    <property type="match status" value="1"/>
</dbReference>
<dbReference type="PANTHER" id="PTHR30055:SF220">
    <property type="entry name" value="TETR-FAMILY REGULATORY PROTEIN"/>
    <property type="match status" value="1"/>
</dbReference>
<name>G7GYZ0_9ACTN</name>
<organism evidence="6 7">
    <name type="scientific">Gordonia araii NBRC 100433</name>
    <dbReference type="NCBI Taxonomy" id="1073574"/>
    <lineage>
        <taxon>Bacteria</taxon>
        <taxon>Bacillati</taxon>
        <taxon>Actinomycetota</taxon>
        <taxon>Actinomycetes</taxon>
        <taxon>Mycobacteriales</taxon>
        <taxon>Gordoniaceae</taxon>
        <taxon>Gordonia</taxon>
    </lineage>
</organism>
<gene>
    <name evidence="6" type="ORF">GOARA_021_00520</name>
</gene>
<dbReference type="STRING" id="1073574.GOARA_021_00520"/>